<reference evidence="1" key="1">
    <citation type="journal article" date="2022" name="bioRxiv">
        <title>Sequencing and chromosome-scale assembly of the giantPleurodeles waltlgenome.</title>
        <authorList>
            <person name="Brown T."/>
            <person name="Elewa A."/>
            <person name="Iarovenko S."/>
            <person name="Subramanian E."/>
            <person name="Araus A.J."/>
            <person name="Petzold A."/>
            <person name="Susuki M."/>
            <person name="Suzuki K.-i.T."/>
            <person name="Hayashi T."/>
            <person name="Toyoda A."/>
            <person name="Oliveira C."/>
            <person name="Osipova E."/>
            <person name="Leigh N.D."/>
            <person name="Simon A."/>
            <person name="Yun M.H."/>
        </authorList>
    </citation>
    <scope>NUCLEOTIDE SEQUENCE</scope>
    <source>
        <strain evidence="1">20211129_DDA</strain>
        <tissue evidence="1">Liver</tissue>
    </source>
</reference>
<accession>A0AAV7L2U4</accession>
<name>A0AAV7L2U4_PLEWA</name>
<sequence>MLARAGSPARSDKQRHRVTAAAAAPAISAPLLVAGNAHRASGALRGEGAPLPALPRALLSLSDVCTVWATQKEIVLSRSSSPGSCVVLLNKIHKEPGRRESDPLTLQQLTKHFDPVAFYFFLKYHFKYSTNVV</sequence>
<protein>
    <submittedName>
        <fullName evidence="1">Uncharacterized protein</fullName>
    </submittedName>
</protein>
<proteinExistence type="predicted"/>
<evidence type="ECO:0000313" key="2">
    <source>
        <dbReference type="Proteomes" id="UP001066276"/>
    </source>
</evidence>
<evidence type="ECO:0000313" key="1">
    <source>
        <dbReference type="EMBL" id="KAJ1084989.1"/>
    </source>
</evidence>
<comment type="caution">
    <text evidence="1">The sequence shown here is derived from an EMBL/GenBank/DDBJ whole genome shotgun (WGS) entry which is preliminary data.</text>
</comment>
<organism evidence="1 2">
    <name type="scientific">Pleurodeles waltl</name>
    <name type="common">Iberian ribbed newt</name>
    <dbReference type="NCBI Taxonomy" id="8319"/>
    <lineage>
        <taxon>Eukaryota</taxon>
        <taxon>Metazoa</taxon>
        <taxon>Chordata</taxon>
        <taxon>Craniata</taxon>
        <taxon>Vertebrata</taxon>
        <taxon>Euteleostomi</taxon>
        <taxon>Amphibia</taxon>
        <taxon>Batrachia</taxon>
        <taxon>Caudata</taxon>
        <taxon>Salamandroidea</taxon>
        <taxon>Salamandridae</taxon>
        <taxon>Pleurodelinae</taxon>
        <taxon>Pleurodeles</taxon>
    </lineage>
</organism>
<dbReference type="AlphaFoldDB" id="A0AAV7L2U4"/>
<dbReference type="Proteomes" id="UP001066276">
    <property type="component" value="Chromosome 12"/>
</dbReference>
<keyword evidence="2" id="KW-1185">Reference proteome</keyword>
<dbReference type="EMBL" id="JANPWB010000016">
    <property type="protein sequence ID" value="KAJ1084989.1"/>
    <property type="molecule type" value="Genomic_DNA"/>
</dbReference>
<gene>
    <name evidence="1" type="ORF">NDU88_005126</name>
</gene>